<dbReference type="Pfam" id="PF01569">
    <property type="entry name" value="PAP2"/>
    <property type="match status" value="1"/>
</dbReference>
<organism evidence="2 3">
    <name type="scientific">Paenibacillus segetis</name>
    <dbReference type="NCBI Taxonomy" id="1325360"/>
    <lineage>
        <taxon>Bacteria</taxon>
        <taxon>Bacillati</taxon>
        <taxon>Bacillota</taxon>
        <taxon>Bacilli</taxon>
        <taxon>Bacillales</taxon>
        <taxon>Paenibacillaceae</taxon>
        <taxon>Paenibacillus</taxon>
    </lineage>
</organism>
<name>A0ABQ1YLC8_9BACL</name>
<evidence type="ECO:0000259" key="1">
    <source>
        <dbReference type="Pfam" id="PF01569"/>
    </source>
</evidence>
<dbReference type="InterPro" id="IPR000326">
    <property type="entry name" value="PAP2/HPO"/>
</dbReference>
<gene>
    <name evidence="2" type="ORF">GCM10008013_33700</name>
</gene>
<evidence type="ECO:0000313" key="3">
    <source>
        <dbReference type="Proteomes" id="UP000659344"/>
    </source>
</evidence>
<dbReference type="Gene3D" id="1.20.144.10">
    <property type="entry name" value="Phosphatidic acid phosphatase type 2/haloperoxidase"/>
    <property type="match status" value="1"/>
</dbReference>
<dbReference type="EMBL" id="BMFT01000002">
    <property type="protein sequence ID" value="GGH30527.1"/>
    <property type="molecule type" value="Genomic_DNA"/>
</dbReference>
<dbReference type="Proteomes" id="UP000659344">
    <property type="component" value="Unassembled WGS sequence"/>
</dbReference>
<protein>
    <recommendedName>
        <fullName evidence="1">Phosphatidic acid phosphatase type 2/haloperoxidase domain-containing protein</fullName>
    </recommendedName>
</protein>
<dbReference type="SUPFAM" id="SSF48317">
    <property type="entry name" value="Acid phosphatase/Vanadium-dependent haloperoxidase"/>
    <property type="match status" value="1"/>
</dbReference>
<sequence length="109" mass="12251">MVPRPTLGEGWNFFVPITYRLDEPYNGFPSIHVLTCFLMLRGSHILNKPARWAVAFLSWTIILSTLFIKQHVIADAMAGIAVGEIVFRITGWLVKAKQRPVPQDSTLAS</sequence>
<proteinExistence type="predicted"/>
<keyword evidence="3" id="KW-1185">Reference proteome</keyword>
<comment type="caution">
    <text evidence="2">The sequence shown here is derived from an EMBL/GenBank/DDBJ whole genome shotgun (WGS) entry which is preliminary data.</text>
</comment>
<evidence type="ECO:0000313" key="2">
    <source>
        <dbReference type="EMBL" id="GGH30527.1"/>
    </source>
</evidence>
<dbReference type="InterPro" id="IPR036938">
    <property type="entry name" value="PAP2/HPO_sf"/>
</dbReference>
<reference evidence="3" key="1">
    <citation type="journal article" date="2019" name="Int. J. Syst. Evol. Microbiol.">
        <title>The Global Catalogue of Microorganisms (GCM) 10K type strain sequencing project: providing services to taxonomists for standard genome sequencing and annotation.</title>
        <authorList>
            <consortium name="The Broad Institute Genomics Platform"/>
            <consortium name="The Broad Institute Genome Sequencing Center for Infectious Disease"/>
            <person name="Wu L."/>
            <person name="Ma J."/>
        </authorList>
    </citation>
    <scope>NUCLEOTIDE SEQUENCE [LARGE SCALE GENOMIC DNA]</scope>
    <source>
        <strain evidence="3">CGMCC 1.12769</strain>
    </source>
</reference>
<feature type="domain" description="Phosphatidic acid phosphatase type 2/haloperoxidase" evidence="1">
    <location>
        <begin position="19"/>
        <end position="96"/>
    </location>
</feature>
<accession>A0ABQ1YLC8</accession>